<evidence type="ECO:0000313" key="4">
    <source>
        <dbReference type="Proteomes" id="UP000001449"/>
    </source>
</evidence>
<keyword evidence="2" id="KW-0472">Membrane</keyword>
<accession>B8C9A2</accession>
<organism evidence="3 4">
    <name type="scientific">Thalassiosira pseudonana</name>
    <name type="common">Marine diatom</name>
    <name type="synonym">Cyclotella nana</name>
    <dbReference type="NCBI Taxonomy" id="35128"/>
    <lineage>
        <taxon>Eukaryota</taxon>
        <taxon>Sar</taxon>
        <taxon>Stramenopiles</taxon>
        <taxon>Ochrophyta</taxon>
        <taxon>Bacillariophyta</taxon>
        <taxon>Coscinodiscophyceae</taxon>
        <taxon>Thalassiosirophycidae</taxon>
        <taxon>Thalassiosirales</taxon>
        <taxon>Thalassiosiraceae</taxon>
        <taxon>Thalassiosira</taxon>
    </lineage>
</organism>
<feature type="transmembrane region" description="Helical" evidence="2">
    <location>
        <begin position="312"/>
        <end position="336"/>
    </location>
</feature>
<feature type="region of interest" description="Disordered" evidence="1">
    <location>
        <begin position="345"/>
        <end position="364"/>
    </location>
</feature>
<feature type="region of interest" description="Disordered" evidence="1">
    <location>
        <begin position="162"/>
        <end position="188"/>
    </location>
</feature>
<evidence type="ECO:0000256" key="1">
    <source>
        <dbReference type="SAM" id="MobiDB-lite"/>
    </source>
</evidence>
<name>B8C9A2_THAPS</name>
<dbReference type="AlphaFoldDB" id="B8C9A2"/>
<dbReference type="EMBL" id="CM000646">
    <property type="protein sequence ID" value="EED89821.1"/>
    <property type="molecule type" value="Genomic_DNA"/>
</dbReference>
<evidence type="ECO:0000313" key="3">
    <source>
        <dbReference type="EMBL" id="EED89821.1"/>
    </source>
</evidence>
<feature type="region of interest" description="Disordered" evidence="1">
    <location>
        <begin position="511"/>
        <end position="541"/>
    </location>
</feature>
<dbReference type="KEGG" id="tps:THAPSDRAFT_8365"/>
<reference evidence="3 4" key="1">
    <citation type="journal article" date="2004" name="Science">
        <title>The genome of the diatom Thalassiosira pseudonana: ecology, evolution, and metabolism.</title>
        <authorList>
            <person name="Armbrust E.V."/>
            <person name="Berges J.A."/>
            <person name="Bowler C."/>
            <person name="Green B.R."/>
            <person name="Martinez D."/>
            <person name="Putnam N.H."/>
            <person name="Zhou S."/>
            <person name="Allen A.E."/>
            <person name="Apt K.E."/>
            <person name="Bechner M."/>
            <person name="Brzezinski M.A."/>
            <person name="Chaal B.K."/>
            <person name="Chiovitti A."/>
            <person name="Davis A.K."/>
            <person name="Demarest M.S."/>
            <person name="Detter J.C."/>
            <person name="Glavina T."/>
            <person name="Goodstein D."/>
            <person name="Hadi M.Z."/>
            <person name="Hellsten U."/>
            <person name="Hildebrand M."/>
            <person name="Jenkins B.D."/>
            <person name="Jurka J."/>
            <person name="Kapitonov V.V."/>
            <person name="Kroger N."/>
            <person name="Lau W.W."/>
            <person name="Lane T.W."/>
            <person name="Larimer F.W."/>
            <person name="Lippmeier J.C."/>
            <person name="Lucas S."/>
            <person name="Medina M."/>
            <person name="Montsant A."/>
            <person name="Obornik M."/>
            <person name="Parker M.S."/>
            <person name="Palenik B."/>
            <person name="Pazour G.J."/>
            <person name="Richardson P.M."/>
            <person name="Rynearson T.A."/>
            <person name="Saito M.A."/>
            <person name="Schwartz D.C."/>
            <person name="Thamatrakoln K."/>
            <person name="Valentin K."/>
            <person name="Vardi A."/>
            <person name="Wilkerson F.P."/>
            <person name="Rokhsar D.S."/>
        </authorList>
    </citation>
    <scope>NUCLEOTIDE SEQUENCE [LARGE SCALE GENOMIC DNA]</scope>
    <source>
        <strain evidence="3 4">CCMP1335</strain>
    </source>
</reference>
<keyword evidence="2" id="KW-0812">Transmembrane</keyword>
<sequence length="599" mass="64859">MSTHSSSALPSFYTCTTQPTPTSLLTIGATPLALSYTYEIDTPTLSLSDNGNNDMLFQNNVAEAVEYVQREMARRIAERGGLVDCAVVVGDGGSWRRRLAPGKRGGTSIVGLSAEPADQPDAAGEFNEITNNSSNQEEEAAASNDSLAFNFLSTQSEPVIRDSFSSNHDPLVPSDAEVDSSSSSLSSLSSPFSARMGTKCTVIRGYMTVYTYDATPYENLDKRILDALKEDMSTPSVVRESFLNDVVLGVRFIGGGMNDADATGENDATTGGVKETASSGNGDGINSRPGYVSAIQGSPSYSQGSTGGFSSFTFPMMILVALGMLFLVLASLFVYTSRVRSGKERRSRRYDDDFRTDSPGQGTYYEDEQEVGLNAVDYDDDSESAYTDYDGKDTTYYTITSTRQEYGHAVEHDYFETAARNVVDESSHFSRSASNVSSRTASSRYEGDNTVASDASVGFGIQIQEVHQAVDEKEECYSIHSIRSTVPNVRVKTSAPDTYELQYGDDQSVAGSLASRDSLNNSPRRSPPRSPGRKFYPSPSRLFGARNRMSAMREEDEESIARDAYIDDRTVNMHDPHAAGLEVSLTPWGGGGPTGVVDF</sequence>
<dbReference type="RefSeq" id="XP_002292625.1">
    <property type="nucleotide sequence ID" value="XM_002292589.1"/>
</dbReference>
<protein>
    <submittedName>
        <fullName evidence="3">Uncharacterized protein</fullName>
    </submittedName>
</protein>
<feature type="region of interest" description="Disordered" evidence="1">
    <location>
        <begin position="106"/>
        <end position="141"/>
    </location>
</feature>
<keyword evidence="4" id="KW-1185">Reference proteome</keyword>
<feature type="compositionally biased region" description="Low complexity" evidence="1">
    <location>
        <begin position="429"/>
        <end position="444"/>
    </location>
</feature>
<dbReference type="PaxDb" id="35128-Thaps8365"/>
<dbReference type="HOGENOM" id="CLU_456001_0_0_1"/>
<reference evidence="3 4" key="2">
    <citation type="journal article" date="2008" name="Nature">
        <title>The Phaeodactylum genome reveals the evolutionary history of diatom genomes.</title>
        <authorList>
            <person name="Bowler C."/>
            <person name="Allen A.E."/>
            <person name="Badger J.H."/>
            <person name="Grimwood J."/>
            <person name="Jabbari K."/>
            <person name="Kuo A."/>
            <person name="Maheswari U."/>
            <person name="Martens C."/>
            <person name="Maumus F."/>
            <person name="Otillar R.P."/>
            <person name="Rayko E."/>
            <person name="Salamov A."/>
            <person name="Vandepoele K."/>
            <person name="Beszteri B."/>
            <person name="Gruber A."/>
            <person name="Heijde M."/>
            <person name="Katinka M."/>
            <person name="Mock T."/>
            <person name="Valentin K."/>
            <person name="Verret F."/>
            <person name="Berges J.A."/>
            <person name="Brownlee C."/>
            <person name="Cadoret J.P."/>
            <person name="Chiovitti A."/>
            <person name="Choi C.J."/>
            <person name="Coesel S."/>
            <person name="De Martino A."/>
            <person name="Detter J.C."/>
            <person name="Durkin C."/>
            <person name="Falciatore A."/>
            <person name="Fournet J."/>
            <person name="Haruta M."/>
            <person name="Huysman M.J."/>
            <person name="Jenkins B.D."/>
            <person name="Jiroutova K."/>
            <person name="Jorgensen R.E."/>
            <person name="Joubert Y."/>
            <person name="Kaplan A."/>
            <person name="Kroger N."/>
            <person name="Kroth P.G."/>
            <person name="La Roche J."/>
            <person name="Lindquist E."/>
            <person name="Lommer M."/>
            <person name="Martin-Jezequel V."/>
            <person name="Lopez P.J."/>
            <person name="Lucas S."/>
            <person name="Mangogna M."/>
            <person name="McGinnis K."/>
            <person name="Medlin L.K."/>
            <person name="Montsant A."/>
            <person name="Oudot-Le Secq M.P."/>
            <person name="Napoli C."/>
            <person name="Obornik M."/>
            <person name="Parker M.S."/>
            <person name="Petit J.L."/>
            <person name="Porcel B.M."/>
            <person name="Poulsen N."/>
            <person name="Robison M."/>
            <person name="Rychlewski L."/>
            <person name="Rynearson T.A."/>
            <person name="Schmutz J."/>
            <person name="Shapiro H."/>
            <person name="Siaut M."/>
            <person name="Stanley M."/>
            <person name="Sussman M.R."/>
            <person name="Taylor A.R."/>
            <person name="Vardi A."/>
            <person name="von Dassow P."/>
            <person name="Vyverman W."/>
            <person name="Willis A."/>
            <person name="Wyrwicz L.S."/>
            <person name="Rokhsar D.S."/>
            <person name="Weissenbach J."/>
            <person name="Armbrust E.V."/>
            <person name="Green B.R."/>
            <person name="Van de Peer Y."/>
            <person name="Grigoriev I.V."/>
        </authorList>
    </citation>
    <scope>NUCLEOTIDE SEQUENCE [LARGE SCALE GENOMIC DNA]</scope>
    <source>
        <strain evidence="3 4">CCMP1335</strain>
    </source>
</reference>
<feature type="region of interest" description="Disordered" evidence="1">
    <location>
        <begin position="263"/>
        <end position="291"/>
    </location>
</feature>
<dbReference type="InParanoid" id="B8C9A2"/>
<dbReference type="Proteomes" id="UP000001449">
    <property type="component" value="Chromosome 10"/>
</dbReference>
<dbReference type="GeneID" id="7445866"/>
<feature type="region of interest" description="Disordered" evidence="1">
    <location>
        <begin position="428"/>
        <end position="447"/>
    </location>
</feature>
<keyword evidence="2" id="KW-1133">Transmembrane helix</keyword>
<feature type="compositionally biased region" description="Low complexity" evidence="1">
    <location>
        <begin position="515"/>
        <end position="524"/>
    </location>
</feature>
<gene>
    <name evidence="3" type="ORF">THAPSDRAFT_8365</name>
</gene>
<proteinExistence type="predicted"/>
<evidence type="ECO:0000256" key="2">
    <source>
        <dbReference type="SAM" id="Phobius"/>
    </source>
</evidence>
<feature type="compositionally biased region" description="Basic and acidic residues" evidence="1">
    <location>
        <begin position="345"/>
        <end position="356"/>
    </location>
</feature>